<dbReference type="EMBL" id="LAZR01045462">
    <property type="protein sequence ID" value="KKK98816.1"/>
    <property type="molecule type" value="Genomic_DNA"/>
</dbReference>
<protein>
    <submittedName>
        <fullName evidence="1">Uncharacterized protein</fullName>
    </submittedName>
</protein>
<evidence type="ECO:0000313" key="1">
    <source>
        <dbReference type="EMBL" id="KKK98816.1"/>
    </source>
</evidence>
<reference evidence="1" key="1">
    <citation type="journal article" date="2015" name="Nature">
        <title>Complex archaea that bridge the gap between prokaryotes and eukaryotes.</title>
        <authorList>
            <person name="Spang A."/>
            <person name="Saw J.H."/>
            <person name="Jorgensen S.L."/>
            <person name="Zaremba-Niedzwiedzka K."/>
            <person name="Martijn J."/>
            <person name="Lind A.E."/>
            <person name="van Eijk R."/>
            <person name="Schleper C."/>
            <person name="Guy L."/>
            <person name="Ettema T.J."/>
        </authorList>
    </citation>
    <scope>NUCLEOTIDE SEQUENCE</scope>
</reference>
<name>A0A0F9CQD0_9ZZZZ</name>
<feature type="non-terminal residue" evidence="1">
    <location>
        <position position="44"/>
    </location>
</feature>
<gene>
    <name evidence="1" type="ORF">LCGC14_2639010</name>
</gene>
<sequence>MVELPDGCLITDRRTWERQQRTVARLQHERRHLAERLQLLETAN</sequence>
<comment type="caution">
    <text evidence="1">The sequence shown here is derived from an EMBL/GenBank/DDBJ whole genome shotgun (WGS) entry which is preliminary data.</text>
</comment>
<dbReference type="AlphaFoldDB" id="A0A0F9CQD0"/>
<organism evidence="1">
    <name type="scientific">marine sediment metagenome</name>
    <dbReference type="NCBI Taxonomy" id="412755"/>
    <lineage>
        <taxon>unclassified sequences</taxon>
        <taxon>metagenomes</taxon>
        <taxon>ecological metagenomes</taxon>
    </lineage>
</organism>
<accession>A0A0F9CQD0</accession>
<proteinExistence type="predicted"/>